<name>A0A4U4C8I1_ENTFL</name>
<keyword evidence="1" id="KW-1277">Toxin-antitoxin system</keyword>
<reference evidence="4 6" key="1">
    <citation type="submission" date="2018-06" db="EMBL/GenBank/DDBJ databases">
        <authorList>
            <consortium name="Pathogen Informatics"/>
            <person name="Doyle S."/>
        </authorList>
    </citation>
    <scope>NUCLEOTIDE SEQUENCE [LARGE SCALE GENOMIC DNA]</scope>
    <source>
        <strain evidence="4 6">NCTC13379</strain>
    </source>
</reference>
<evidence type="ECO:0000313" key="5">
    <source>
        <dbReference type="EMBL" id="TKK69048.1"/>
    </source>
</evidence>
<comment type="caution">
    <text evidence="5">The sequence shown here is derived from an EMBL/GenBank/DDBJ whole genome shotgun (WGS) entry which is preliminary data.</text>
</comment>
<dbReference type="Proteomes" id="UP000254396">
    <property type="component" value="Unassembled WGS sequence"/>
</dbReference>
<dbReference type="EMBL" id="UGIX01000001">
    <property type="protein sequence ID" value="STP63627.1"/>
    <property type="molecule type" value="Genomic_DNA"/>
</dbReference>
<dbReference type="EMBL" id="SIYF01000453">
    <property type="protein sequence ID" value="TKK69048.1"/>
    <property type="molecule type" value="Genomic_DNA"/>
</dbReference>
<dbReference type="AlphaFoldDB" id="A0A4U4C8I1"/>
<dbReference type="Proteomes" id="UP000305511">
    <property type="component" value="Unassembled WGS sequence"/>
</dbReference>
<dbReference type="Pfam" id="PF01934">
    <property type="entry name" value="HepT-like"/>
    <property type="match status" value="1"/>
</dbReference>
<evidence type="ECO:0000256" key="2">
    <source>
        <dbReference type="ARBA" id="ARBA00022722"/>
    </source>
</evidence>
<dbReference type="RefSeq" id="WP_002359294.1">
    <property type="nucleotide sequence ID" value="NZ_AP027297.1"/>
</dbReference>
<dbReference type="GO" id="GO:0016787">
    <property type="term" value="F:hydrolase activity"/>
    <property type="evidence" value="ECO:0007669"/>
    <property type="project" value="UniProtKB-KW"/>
</dbReference>
<keyword evidence="2" id="KW-0540">Nuclease</keyword>
<reference evidence="5 7" key="2">
    <citation type="submission" date="2019-02" db="EMBL/GenBank/DDBJ databases">
        <title>Bacteria dissemination in different level of health care in South Africa: the effectiveness of infections prevention and control.</title>
        <authorList>
            <person name="Shobo C."/>
            <person name="Amoako D.G."/>
            <person name="Allam M."/>
            <person name="Ismail A."/>
            <person name="Bester L.A."/>
            <person name="Essack S.Y."/>
        </authorList>
    </citation>
    <scope>NUCLEOTIDE SEQUENCE [LARGE SCALE GENOMIC DNA]</scope>
    <source>
        <strain evidence="5 7">2SIL2</strain>
    </source>
</reference>
<evidence type="ECO:0000313" key="6">
    <source>
        <dbReference type="Proteomes" id="UP000254396"/>
    </source>
</evidence>
<evidence type="ECO:0000256" key="1">
    <source>
        <dbReference type="ARBA" id="ARBA00022649"/>
    </source>
</evidence>
<evidence type="ECO:0000313" key="4">
    <source>
        <dbReference type="EMBL" id="STP63627.1"/>
    </source>
</evidence>
<sequence length="127" mass="14963">MKDSTEKDLRVLKGTLIYIEDIEETLNRCGRQYEVFYHDRVFFNAIGMALMQVGELGTGSNGLSVEFKEKNSDKVDWNKLKKLRNMFAHSYDSMNERFIFRMATMFIPVYKEFCIQAIAELQKRRGK</sequence>
<dbReference type="GO" id="GO:0110001">
    <property type="term" value="C:toxin-antitoxin complex"/>
    <property type="evidence" value="ECO:0007669"/>
    <property type="project" value="InterPro"/>
</dbReference>
<protein>
    <submittedName>
        <fullName evidence="5">DUF86 domain-containing protein</fullName>
    </submittedName>
    <submittedName>
        <fullName evidence="4">Protein of uncharacterized function DUF86</fullName>
    </submittedName>
</protein>
<evidence type="ECO:0000256" key="3">
    <source>
        <dbReference type="ARBA" id="ARBA00022801"/>
    </source>
</evidence>
<gene>
    <name evidence="5" type="ORF">EY666_15470</name>
    <name evidence="4" type="ORF">NCTC13379_00471</name>
</gene>
<evidence type="ECO:0000313" key="7">
    <source>
        <dbReference type="Proteomes" id="UP000305511"/>
    </source>
</evidence>
<dbReference type="InterPro" id="IPR008201">
    <property type="entry name" value="HepT-like"/>
</dbReference>
<organism evidence="5 7">
    <name type="scientific">Enterococcus faecalis</name>
    <name type="common">Streptococcus faecalis</name>
    <dbReference type="NCBI Taxonomy" id="1351"/>
    <lineage>
        <taxon>Bacteria</taxon>
        <taxon>Bacillati</taxon>
        <taxon>Bacillota</taxon>
        <taxon>Bacilli</taxon>
        <taxon>Lactobacillales</taxon>
        <taxon>Enterococcaceae</taxon>
        <taxon>Enterococcus</taxon>
    </lineage>
</organism>
<dbReference type="GO" id="GO:0004540">
    <property type="term" value="F:RNA nuclease activity"/>
    <property type="evidence" value="ECO:0007669"/>
    <property type="project" value="InterPro"/>
</dbReference>
<keyword evidence="3" id="KW-0378">Hydrolase</keyword>
<proteinExistence type="predicted"/>
<accession>A0A4U4C8I1</accession>